<dbReference type="InterPro" id="IPR029052">
    <property type="entry name" value="Metallo-depent_PP-like"/>
</dbReference>
<comment type="caution">
    <text evidence="7">The sequence shown here is derived from an EMBL/GenBank/DDBJ whole genome shotgun (WGS) entry which is preliminary data.</text>
</comment>
<feature type="chain" id="PRO_5016482757" evidence="4">
    <location>
        <begin position="29"/>
        <end position="526"/>
    </location>
</feature>
<dbReference type="InterPro" id="IPR006146">
    <property type="entry name" value="5'-Nucleotdase_CS"/>
</dbReference>
<dbReference type="InterPro" id="IPR006179">
    <property type="entry name" value="5_nucleotidase/apyrase"/>
</dbReference>
<dbReference type="Pfam" id="PF00149">
    <property type="entry name" value="Metallophos"/>
    <property type="match status" value="1"/>
</dbReference>
<dbReference type="Proteomes" id="UP000255326">
    <property type="component" value="Unassembled WGS sequence"/>
</dbReference>
<dbReference type="PANTHER" id="PTHR11575:SF24">
    <property type="entry name" value="5'-NUCLEOTIDASE"/>
    <property type="match status" value="1"/>
</dbReference>
<dbReference type="GO" id="GO:0009166">
    <property type="term" value="P:nucleotide catabolic process"/>
    <property type="evidence" value="ECO:0007669"/>
    <property type="project" value="InterPro"/>
</dbReference>
<feature type="domain" description="Calcineurin-like phosphoesterase" evidence="5">
    <location>
        <begin position="38"/>
        <end position="245"/>
    </location>
</feature>
<proteinExistence type="inferred from homology"/>
<dbReference type="SUPFAM" id="SSF56300">
    <property type="entry name" value="Metallo-dependent phosphatases"/>
    <property type="match status" value="1"/>
</dbReference>
<dbReference type="GO" id="GO:0005576">
    <property type="term" value="C:extracellular region"/>
    <property type="evidence" value="ECO:0007669"/>
    <property type="project" value="UniProtKB-SubCell"/>
</dbReference>
<gene>
    <name evidence="7" type="ORF">DFR59_103264</name>
</gene>
<evidence type="ECO:0000256" key="2">
    <source>
        <dbReference type="ARBA" id="ARBA00022525"/>
    </source>
</evidence>
<organism evidence="7 8">
    <name type="scientific">Falsibacillus pallidus</name>
    <dbReference type="NCBI Taxonomy" id="493781"/>
    <lineage>
        <taxon>Bacteria</taxon>
        <taxon>Bacillati</taxon>
        <taxon>Bacillota</taxon>
        <taxon>Bacilli</taxon>
        <taxon>Bacillales</taxon>
        <taxon>Bacillaceae</taxon>
        <taxon>Falsibacillus</taxon>
    </lineage>
</organism>
<dbReference type="InterPro" id="IPR036907">
    <property type="entry name" value="5'-Nucleotdase_C_sf"/>
</dbReference>
<dbReference type="GO" id="GO:0000166">
    <property type="term" value="F:nucleotide binding"/>
    <property type="evidence" value="ECO:0007669"/>
    <property type="project" value="UniProtKB-KW"/>
</dbReference>
<dbReference type="PRINTS" id="PR01607">
    <property type="entry name" value="APYRASEFAMLY"/>
</dbReference>
<dbReference type="PANTHER" id="PTHR11575">
    <property type="entry name" value="5'-NUCLEOTIDASE-RELATED"/>
    <property type="match status" value="1"/>
</dbReference>
<accession>A0A370GLQ9</accession>
<keyword evidence="3 4" id="KW-0732">Signal</keyword>
<dbReference type="PROSITE" id="PS00786">
    <property type="entry name" value="5_NUCLEOTIDASE_2"/>
    <property type="match status" value="1"/>
</dbReference>
<comment type="subcellular location">
    <subcellularLocation>
        <location evidence="1">Secreted</location>
    </subcellularLocation>
</comment>
<dbReference type="InterPro" id="IPR004843">
    <property type="entry name" value="Calcineurin-like_PHP"/>
</dbReference>
<dbReference type="RefSeq" id="WP_114745072.1">
    <property type="nucleotide sequence ID" value="NZ_QQAY01000003.1"/>
</dbReference>
<keyword evidence="4" id="KW-0547">Nucleotide-binding</keyword>
<dbReference type="EMBL" id="QQAY01000003">
    <property type="protein sequence ID" value="RDI44196.1"/>
    <property type="molecule type" value="Genomic_DNA"/>
</dbReference>
<dbReference type="SUPFAM" id="SSF55816">
    <property type="entry name" value="5'-nucleotidase (syn. UDP-sugar hydrolase), C-terminal domain"/>
    <property type="match status" value="1"/>
</dbReference>
<dbReference type="OrthoDB" id="9801679at2"/>
<evidence type="ECO:0000313" key="7">
    <source>
        <dbReference type="EMBL" id="RDI44196.1"/>
    </source>
</evidence>
<name>A0A370GLQ9_9BACI</name>
<feature type="domain" description="5'-Nucleotidase C-terminal" evidence="6">
    <location>
        <begin position="325"/>
        <end position="484"/>
    </location>
</feature>
<dbReference type="GO" id="GO:0046872">
    <property type="term" value="F:metal ion binding"/>
    <property type="evidence" value="ECO:0007669"/>
    <property type="project" value="InterPro"/>
</dbReference>
<evidence type="ECO:0000313" key="8">
    <source>
        <dbReference type="Proteomes" id="UP000255326"/>
    </source>
</evidence>
<keyword evidence="2" id="KW-0964">Secreted</keyword>
<dbReference type="GO" id="GO:0016788">
    <property type="term" value="F:hydrolase activity, acting on ester bonds"/>
    <property type="evidence" value="ECO:0007669"/>
    <property type="project" value="InterPro"/>
</dbReference>
<dbReference type="Pfam" id="PF02872">
    <property type="entry name" value="5_nucleotid_C"/>
    <property type="match status" value="1"/>
</dbReference>
<dbReference type="AlphaFoldDB" id="A0A370GLQ9"/>
<evidence type="ECO:0000256" key="3">
    <source>
        <dbReference type="ARBA" id="ARBA00022729"/>
    </source>
</evidence>
<keyword evidence="8" id="KW-1185">Reference proteome</keyword>
<reference evidence="7 8" key="1">
    <citation type="submission" date="2018-07" db="EMBL/GenBank/DDBJ databases">
        <title>Genomic Encyclopedia of Type Strains, Phase IV (KMG-IV): sequencing the most valuable type-strain genomes for metagenomic binning, comparative biology and taxonomic classification.</title>
        <authorList>
            <person name="Goeker M."/>
        </authorList>
    </citation>
    <scope>NUCLEOTIDE SEQUENCE [LARGE SCALE GENOMIC DNA]</scope>
    <source>
        <strain evidence="7 8">DSM 25281</strain>
    </source>
</reference>
<comment type="similarity">
    <text evidence="4">Belongs to the 5'-nucleotidase family.</text>
</comment>
<evidence type="ECO:0000256" key="4">
    <source>
        <dbReference type="RuleBase" id="RU362119"/>
    </source>
</evidence>
<evidence type="ECO:0000259" key="6">
    <source>
        <dbReference type="Pfam" id="PF02872"/>
    </source>
</evidence>
<dbReference type="FunFam" id="3.90.780.10:FF:000004">
    <property type="entry name" value="UDP-sugar hydrolase, putative"/>
    <property type="match status" value="1"/>
</dbReference>
<protein>
    <submittedName>
        <fullName evidence="7">2',3'-cyclic-nucleotide 2'-phosphodiesterase (5'-nucleotidase family)</fullName>
    </submittedName>
</protein>
<dbReference type="Gene3D" id="3.60.21.10">
    <property type="match status" value="1"/>
</dbReference>
<dbReference type="InterPro" id="IPR008334">
    <property type="entry name" value="5'-Nucleotdase_C"/>
</dbReference>
<evidence type="ECO:0000256" key="1">
    <source>
        <dbReference type="ARBA" id="ARBA00004613"/>
    </source>
</evidence>
<keyword evidence="4" id="KW-0378">Hydrolase</keyword>
<sequence length="526" mass="58023">MKKIILQKAAALLLVFSLLPIHATVSFAEEKPSDYDITLLYTNDTHSHLENMPYLHTLIKQNENPRSLLLDAGDVFSGTLFFVQFLGQADAQLMNQIGYDAMTIGNHEFDRTSQVLANFITKSNFPLLSANIRLDGDKTLGPLYRKEIGDPPENGKIYPAIVKEVNGNRIGIIGLTTLDTPILSRPSKEIEFENAKKSARKWIEKLKDMNVDKVIVLSHLGIFEDKKLAKSVKGIDVIVGGHTHTKIPKPIVMNKKTEPTLIVQAYRHANFLGRLDLSFGSDGVLEKWNGKLINVLSKNVAPDPTAMEMVKQFTGEINVMNQKIIGNTAVYLNGDLRDVRTQETNLGDLVADSMLNEAKKMTQADLALMNGGGIRNSISPGPITLGTIRSVLPFQNQLAVLTMSGAQIKEALEFALADINEEAGRFLQMSGLNIQYNPFSPPGNKIIEAKVIKNGAYAPLEADKMYRVVVNEFLSDGGDGFDMFRLAKEQGNSEILPLVDYQALASYIQTAGTIDIQPEGRIVRIS</sequence>
<feature type="signal peptide" evidence="4">
    <location>
        <begin position="1"/>
        <end position="28"/>
    </location>
</feature>
<evidence type="ECO:0000259" key="5">
    <source>
        <dbReference type="Pfam" id="PF00149"/>
    </source>
</evidence>
<dbReference type="Gene3D" id="3.90.780.10">
    <property type="entry name" value="5'-Nucleotidase, C-terminal domain"/>
    <property type="match status" value="1"/>
</dbReference>